<sequence length="240" mass="28723">MKKISIGLTNESFRDDNKFLQKKVYNGMNHKIDYRILSNFKFVPKLILDSEELIIWEWIDGNNVELTTESLKKIAVQLKKVHDSNLKFPPSNHAFRIENYLKILSEKGIKNKIIIKYEAFIKEILRNMDKTKPLHNDLWLTNMVEKNQEIYFLDWEYASKGDIHFDLAYFIESARLDAEHERIFLGFYGKTNYKDILLQRIFVLYLIILWVNAQKTKHFDDAPYMAKLENLYSQFLAWKE</sequence>
<proteinExistence type="predicted"/>
<organism evidence="1 2">
    <name type="scientific">Mesomycoplasma flocculare ATCC 27399</name>
    <dbReference type="NCBI Taxonomy" id="743971"/>
    <lineage>
        <taxon>Bacteria</taxon>
        <taxon>Bacillati</taxon>
        <taxon>Mycoplasmatota</taxon>
        <taxon>Mycoplasmoidales</taxon>
        <taxon>Metamycoplasmataceae</taxon>
        <taxon>Mesomycoplasma</taxon>
    </lineage>
</organism>
<gene>
    <name evidence="1" type="primary">licA</name>
    <name evidence="1" type="ORF">MYF_00170</name>
</gene>
<dbReference type="Proteomes" id="UP000031129">
    <property type="component" value="Chromosome"/>
</dbReference>
<dbReference type="InterPro" id="IPR052077">
    <property type="entry name" value="CcrZ_PhaseVar_Mediator"/>
</dbReference>
<reference evidence="1 2" key="1">
    <citation type="journal article" date="2015" name="Genome Announc.">
        <title>Complete Genome Sequence of Mycoplasma flocculare Strain Ms42T (ATCC 27399T).</title>
        <authorList>
            <person name="Calcutt M.J."/>
            <person name="Foecking M.F."/>
            <person name="Heidari M.B."/>
            <person name="McIntosh M.A."/>
        </authorList>
    </citation>
    <scope>NUCLEOTIDE SEQUENCE [LARGE SCALE GENOMIC DNA]</scope>
    <source>
        <strain evidence="2">ATCC 27399</strain>
    </source>
</reference>
<dbReference type="AlphaFoldDB" id="A0A0A8EBV5"/>
<dbReference type="InterPro" id="IPR011009">
    <property type="entry name" value="Kinase-like_dom_sf"/>
</dbReference>
<dbReference type="RefSeq" id="WP_002557891.1">
    <property type="nucleotide sequence ID" value="NZ_CP007585.1"/>
</dbReference>
<keyword evidence="1" id="KW-0808">Transferase</keyword>
<keyword evidence="1" id="KW-0418">Kinase</keyword>
<dbReference type="Pfam" id="PF01633">
    <property type="entry name" value="Choline_kinase"/>
    <property type="match status" value="1"/>
</dbReference>
<keyword evidence="2" id="KW-1185">Reference proteome</keyword>
<evidence type="ECO:0000313" key="2">
    <source>
        <dbReference type="Proteomes" id="UP000031129"/>
    </source>
</evidence>
<dbReference type="PANTHER" id="PTHR40086">
    <property type="entry name" value="PHOSPHOTRANSFERASE YTMP-RELATED"/>
    <property type="match status" value="1"/>
</dbReference>
<evidence type="ECO:0000313" key="1">
    <source>
        <dbReference type="EMBL" id="AJC49616.1"/>
    </source>
</evidence>
<dbReference type="HOGENOM" id="CLU_1123571_0_0_14"/>
<protein>
    <submittedName>
        <fullName evidence="1">Choline kinase family protein LicA</fullName>
    </submittedName>
</protein>
<dbReference type="OrthoDB" id="9803871at2"/>
<accession>A0A0A8EBV5</accession>
<dbReference type="PANTHER" id="PTHR40086:SF1">
    <property type="entry name" value="CELL CYCLE REGULATOR CCRZ"/>
    <property type="match status" value="1"/>
</dbReference>
<dbReference type="Gene3D" id="3.90.1200.10">
    <property type="match status" value="1"/>
</dbReference>
<dbReference type="SUPFAM" id="SSF56112">
    <property type="entry name" value="Protein kinase-like (PK-like)"/>
    <property type="match status" value="1"/>
</dbReference>
<dbReference type="KEGG" id="mfq:MYF_00170"/>
<dbReference type="EMBL" id="CP007585">
    <property type="protein sequence ID" value="AJC49616.1"/>
    <property type="molecule type" value="Genomic_DNA"/>
</dbReference>
<name>A0A0A8EBV5_MESFC</name>
<dbReference type="STRING" id="743971.MYF_00170"/>
<dbReference type="GO" id="GO:0016301">
    <property type="term" value="F:kinase activity"/>
    <property type="evidence" value="ECO:0007669"/>
    <property type="project" value="UniProtKB-KW"/>
</dbReference>